<dbReference type="KEGG" id="ccal:108626498"/>
<keyword evidence="1" id="KW-0812">Transmembrane</keyword>
<accession>A0AAJ7J2X4</accession>
<evidence type="ECO:0000256" key="1">
    <source>
        <dbReference type="SAM" id="Phobius"/>
    </source>
</evidence>
<dbReference type="PANTHER" id="PTHR46612:SF1">
    <property type="entry name" value="XYLOSIDE XYLOSYLTRANSFERASE 1"/>
    <property type="match status" value="1"/>
</dbReference>
<dbReference type="RefSeq" id="XP_017882690.1">
    <property type="nucleotide sequence ID" value="XM_018027201.2"/>
</dbReference>
<dbReference type="SUPFAM" id="SSF53448">
    <property type="entry name" value="Nucleotide-diphospho-sugar transferases"/>
    <property type="match status" value="1"/>
</dbReference>
<dbReference type="GO" id="GO:0016266">
    <property type="term" value="P:protein O-linked glycosylation via N-acetyl-galactosamine"/>
    <property type="evidence" value="ECO:0007669"/>
    <property type="project" value="TreeGrafter"/>
</dbReference>
<keyword evidence="1" id="KW-0472">Membrane</keyword>
<reference evidence="3 4" key="1">
    <citation type="submission" date="2025-04" db="UniProtKB">
        <authorList>
            <consortium name="RefSeq"/>
        </authorList>
    </citation>
    <scope>IDENTIFICATION</scope>
    <source>
        <tissue evidence="3 4">Whole body</tissue>
    </source>
</reference>
<name>A0AAJ7J2X4_9HYME</name>
<dbReference type="InterPro" id="IPR042465">
    <property type="entry name" value="XXLT1"/>
</dbReference>
<protein>
    <submittedName>
        <fullName evidence="3 4">Xyloside xylosyltransferase 1</fullName>
    </submittedName>
</protein>
<proteinExistence type="predicted"/>
<dbReference type="Proteomes" id="UP000694925">
    <property type="component" value="Unplaced"/>
</dbReference>
<evidence type="ECO:0000313" key="2">
    <source>
        <dbReference type="Proteomes" id="UP000694925"/>
    </source>
</evidence>
<evidence type="ECO:0000313" key="3">
    <source>
        <dbReference type="RefSeq" id="XP_017882690.1"/>
    </source>
</evidence>
<dbReference type="GeneID" id="108626498"/>
<dbReference type="GO" id="GO:0005789">
    <property type="term" value="C:endoplasmic reticulum membrane"/>
    <property type="evidence" value="ECO:0007669"/>
    <property type="project" value="TreeGrafter"/>
</dbReference>
<dbReference type="CTD" id="37833"/>
<keyword evidence="1" id="KW-1133">Transmembrane helix</keyword>
<dbReference type="PANTHER" id="PTHR46612">
    <property type="entry name" value="XYLOSIDE XYLOSYLTRANSFERASE 1"/>
    <property type="match status" value="1"/>
</dbReference>
<dbReference type="InterPro" id="IPR029044">
    <property type="entry name" value="Nucleotide-diphossugar_trans"/>
</dbReference>
<evidence type="ECO:0000313" key="4">
    <source>
        <dbReference type="RefSeq" id="XP_026670678.1"/>
    </source>
</evidence>
<gene>
    <name evidence="3 4" type="primary">LOC108626498</name>
</gene>
<dbReference type="AlphaFoldDB" id="A0AAJ7J2X4"/>
<dbReference type="RefSeq" id="XP_026670678.1">
    <property type="nucleotide sequence ID" value="XM_026814877.1"/>
</dbReference>
<feature type="transmembrane region" description="Helical" evidence="1">
    <location>
        <begin position="7"/>
        <end position="27"/>
    </location>
</feature>
<keyword evidence="2" id="KW-1185">Reference proteome</keyword>
<dbReference type="GO" id="GO:0140560">
    <property type="term" value="F:xylosyl alpha-1,3-xylosyltransferase activity"/>
    <property type="evidence" value="ECO:0007669"/>
    <property type="project" value="TreeGrafter"/>
</dbReference>
<organism evidence="2 3">
    <name type="scientific">Ceratina calcarata</name>
    <dbReference type="NCBI Taxonomy" id="156304"/>
    <lineage>
        <taxon>Eukaryota</taxon>
        <taxon>Metazoa</taxon>
        <taxon>Ecdysozoa</taxon>
        <taxon>Arthropoda</taxon>
        <taxon>Hexapoda</taxon>
        <taxon>Insecta</taxon>
        <taxon>Pterygota</taxon>
        <taxon>Neoptera</taxon>
        <taxon>Endopterygota</taxon>
        <taxon>Hymenoptera</taxon>
        <taxon>Apocrita</taxon>
        <taxon>Aculeata</taxon>
        <taxon>Apoidea</taxon>
        <taxon>Anthophila</taxon>
        <taxon>Apidae</taxon>
        <taxon>Ceratina</taxon>
        <taxon>Zadontomerus</taxon>
    </lineage>
</organism>
<dbReference type="Gene3D" id="3.90.550.10">
    <property type="entry name" value="Spore Coat Polysaccharide Biosynthesis Protein SpsA, Chain A"/>
    <property type="match status" value="1"/>
</dbReference>
<sequence length="352" mass="40524">MLLLKRVLINLTLIAVILVLFYCYQTSNGARWTLLREQENVSGRPTEETTAFYLLRNDTVYYNVWCIFTKVASNSPMRRKFAIFAESLLRLSTVDIAFHVITDDDSKTVAEKALGNVLSSTGKFMKVEYYDVHKLASQLEDIVSAMSPHFSSKPGTYYSDALFFLSLGLHRIAPAEQALAAMFDADTKFRKDIKLLFEEFKAFGNHALFGLAPELTPVYRHVLYLYRNKHPETKFGEPPTSRGYPGYNSGMVLFNLDRIRNSSVYDEIVKKESVDAITEKYHFKGHLGDQDFYTLLGMERPELIHTIDCGWNRQLCTWWRDRGYTDVFENYSRCDSETKLWHGNCNTPIPGD</sequence>